<protein>
    <submittedName>
        <fullName evidence="7">Uncharacterized protein</fullName>
    </submittedName>
</protein>
<feature type="transmembrane region" description="Helical" evidence="6">
    <location>
        <begin position="51"/>
        <end position="73"/>
    </location>
</feature>
<keyword evidence="4 6" id="KW-1133">Transmembrane helix</keyword>
<dbReference type="Pfam" id="PF03631">
    <property type="entry name" value="Virul_fac_BrkB"/>
    <property type="match status" value="1"/>
</dbReference>
<dbReference type="PANTHER" id="PTHR30213">
    <property type="entry name" value="INNER MEMBRANE PROTEIN YHJD"/>
    <property type="match status" value="1"/>
</dbReference>
<keyword evidence="5 6" id="KW-0472">Membrane</keyword>
<dbReference type="NCBIfam" id="TIGR00765">
    <property type="entry name" value="yihY_not_rbn"/>
    <property type="match status" value="1"/>
</dbReference>
<evidence type="ECO:0000256" key="3">
    <source>
        <dbReference type="ARBA" id="ARBA00022692"/>
    </source>
</evidence>
<evidence type="ECO:0000256" key="2">
    <source>
        <dbReference type="ARBA" id="ARBA00022475"/>
    </source>
</evidence>
<dbReference type="PIRSF" id="PIRSF035875">
    <property type="entry name" value="RNase_BN"/>
    <property type="match status" value="1"/>
</dbReference>
<keyword evidence="3 6" id="KW-0812">Transmembrane</keyword>
<feature type="transmembrane region" description="Helical" evidence="6">
    <location>
        <begin position="151"/>
        <end position="175"/>
    </location>
</feature>
<evidence type="ECO:0000256" key="6">
    <source>
        <dbReference type="SAM" id="Phobius"/>
    </source>
</evidence>
<dbReference type="AlphaFoldDB" id="A0A644ZBF5"/>
<sequence length="298" mass="33397">MMGLSDNFRPYGRRKGRRKLRKLWNSLPVRFVRDVAEIYFDKHVSRSAAELAYFLILTFFPVLICIHAFIGILHLDPDTVLQAAAAFVPSESLGILGDYIGYVNANQSSALLAAGASMTLFSAAAALRALMNVMDDIFGHGRVVGLRRTAASLVFSLLLLVTIYLSVVVLVTGGWFFHMLQDRLGLVLPMGDWRWMRFLMLFSLVLLFVLVIYRMSVPDIRRSPPVFPGAVLASGAMVAFSILFSWFIGMSSRYSLVYGSLASVIILLVWLYLCGNILILGNVFNCVLHQYRRKRTGR</sequence>
<dbReference type="InterPro" id="IPR017039">
    <property type="entry name" value="Virul_fac_BrkB"/>
</dbReference>
<name>A0A644ZBF5_9ZZZZ</name>
<feature type="transmembrane region" description="Helical" evidence="6">
    <location>
        <begin position="225"/>
        <end position="249"/>
    </location>
</feature>
<comment type="caution">
    <text evidence="7">The sequence shown here is derived from an EMBL/GenBank/DDBJ whole genome shotgun (WGS) entry which is preliminary data.</text>
</comment>
<dbReference type="EMBL" id="VSSQ01007217">
    <property type="protein sequence ID" value="MPM35224.1"/>
    <property type="molecule type" value="Genomic_DNA"/>
</dbReference>
<feature type="transmembrane region" description="Helical" evidence="6">
    <location>
        <begin position="110"/>
        <end position="130"/>
    </location>
</feature>
<dbReference type="GO" id="GO:0005886">
    <property type="term" value="C:plasma membrane"/>
    <property type="evidence" value="ECO:0007669"/>
    <property type="project" value="UniProtKB-SubCell"/>
</dbReference>
<keyword evidence="2" id="KW-1003">Cell membrane</keyword>
<gene>
    <name evidence="7" type="ORF">SDC9_81814</name>
</gene>
<feature type="transmembrane region" description="Helical" evidence="6">
    <location>
        <begin position="261"/>
        <end position="288"/>
    </location>
</feature>
<dbReference type="PANTHER" id="PTHR30213:SF0">
    <property type="entry name" value="UPF0761 MEMBRANE PROTEIN YIHY"/>
    <property type="match status" value="1"/>
</dbReference>
<reference evidence="7" key="1">
    <citation type="submission" date="2019-08" db="EMBL/GenBank/DDBJ databases">
        <authorList>
            <person name="Kucharzyk K."/>
            <person name="Murdoch R.W."/>
            <person name="Higgins S."/>
            <person name="Loffler F."/>
        </authorList>
    </citation>
    <scope>NUCLEOTIDE SEQUENCE</scope>
</reference>
<accession>A0A644ZBF5</accession>
<proteinExistence type="predicted"/>
<evidence type="ECO:0000256" key="5">
    <source>
        <dbReference type="ARBA" id="ARBA00023136"/>
    </source>
</evidence>
<feature type="transmembrane region" description="Helical" evidence="6">
    <location>
        <begin position="195"/>
        <end position="213"/>
    </location>
</feature>
<evidence type="ECO:0000256" key="4">
    <source>
        <dbReference type="ARBA" id="ARBA00022989"/>
    </source>
</evidence>
<comment type="subcellular location">
    <subcellularLocation>
        <location evidence="1">Cell membrane</location>
        <topology evidence="1">Multi-pass membrane protein</topology>
    </subcellularLocation>
</comment>
<evidence type="ECO:0000313" key="7">
    <source>
        <dbReference type="EMBL" id="MPM35224.1"/>
    </source>
</evidence>
<evidence type="ECO:0000256" key="1">
    <source>
        <dbReference type="ARBA" id="ARBA00004651"/>
    </source>
</evidence>
<organism evidence="7">
    <name type="scientific">bioreactor metagenome</name>
    <dbReference type="NCBI Taxonomy" id="1076179"/>
    <lineage>
        <taxon>unclassified sequences</taxon>
        <taxon>metagenomes</taxon>
        <taxon>ecological metagenomes</taxon>
    </lineage>
</organism>